<sequence>MDPRYERTQRQLRRAVYELAAEHPVGDIAVAELCRAAGVTRDTFYRHATSPTTLLAEALGEELTTAIEAVRDEHAARLAPGERLDGEALMRHSERTLLVHLRTHARVYRNAMTAGLVPELRTQLENIIFDALVEHALSYPSVLPEAIAPDDQMALEITAAYASSGTVGAIERWLRHDPLDVDRGAALILAASPGFWLRDA</sequence>
<dbReference type="PROSITE" id="PS50977">
    <property type="entry name" value="HTH_TETR_2"/>
    <property type="match status" value="1"/>
</dbReference>
<dbReference type="InterPro" id="IPR009057">
    <property type="entry name" value="Homeodomain-like_sf"/>
</dbReference>
<dbReference type="SUPFAM" id="SSF46689">
    <property type="entry name" value="Homeodomain-like"/>
    <property type="match status" value="1"/>
</dbReference>
<reference evidence="4" key="1">
    <citation type="submission" date="2024-05" db="EMBL/GenBank/DDBJ databases">
        <title>Herbiconiux sp. A18JL235.</title>
        <authorList>
            <person name="Zhang G."/>
        </authorList>
    </citation>
    <scope>NUCLEOTIDE SEQUENCE</scope>
    <source>
        <strain evidence="4">A18JL235</strain>
    </source>
</reference>
<dbReference type="RefSeq" id="WP_368497542.1">
    <property type="nucleotide sequence ID" value="NZ_CP162511.1"/>
</dbReference>
<evidence type="ECO:0000256" key="1">
    <source>
        <dbReference type="ARBA" id="ARBA00023125"/>
    </source>
</evidence>
<dbReference type="EMBL" id="CP162511">
    <property type="protein sequence ID" value="XDI05159.1"/>
    <property type="molecule type" value="Genomic_DNA"/>
</dbReference>
<dbReference type="GO" id="GO:0003677">
    <property type="term" value="F:DNA binding"/>
    <property type="evidence" value="ECO:0007669"/>
    <property type="project" value="UniProtKB-UniRule"/>
</dbReference>
<keyword evidence="1 2" id="KW-0238">DNA-binding</keyword>
<protein>
    <submittedName>
        <fullName evidence="4">TetR/AcrR family transcriptional regulator</fullName>
    </submittedName>
</protein>
<accession>A0AB39BFM0</accession>
<evidence type="ECO:0000256" key="2">
    <source>
        <dbReference type="PROSITE-ProRule" id="PRU00335"/>
    </source>
</evidence>
<dbReference type="Gene3D" id="1.10.357.10">
    <property type="entry name" value="Tetracycline Repressor, domain 2"/>
    <property type="match status" value="1"/>
</dbReference>
<organism evidence="4">
    <name type="scientific">Herbiconiux sp. A18JL235</name>
    <dbReference type="NCBI Taxonomy" id="3152363"/>
    <lineage>
        <taxon>Bacteria</taxon>
        <taxon>Bacillati</taxon>
        <taxon>Actinomycetota</taxon>
        <taxon>Actinomycetes</taxon>
        <taxon>Micrococcales</taxon>
        <taxon>Microbacteriaceae</taxon>
        <taxon>Herbiconiux</taxon>
    </lineage>
</organism>
<gene>
    <name evidence="4" type="ORF">ABFY20_17845</name>
</gene>
<feature type="DNA-binding region" description="H-T-H motif" evidence="2">
    <location>
        <begin position="29"/>
        <end position="48"/>
    </location>
</feature>
<dbReference type="InterPro" id="IPR001647">
    <property type="entry name" value="HTH_TetR"/>
</dbReference>
<evidence type="ECO:0000313" key="4">
    <source>
        <dbReference type="EMBL" id="XDI05159.1"/>
    </source>
</evidence>
<proteinExistence type="predicted"/>
<evidence type="ECO:0000259" key="3">
    <source>
        <dbReference type="PROSITE" id="PS50977"/>
    </source>
</evidence>
<name>A0AB39BFM0_9MICO</name>
<feature type="domain" description="HTH tetR-type" evidence="3">
    <location>
        <begin position="6"/>
        <end position="66"/>
    </location>
</feature>
<dbReference type="AlphaFoldDB" id="A0AB39BFM0"/>